<evidence type="ECO:0000256" key="3">
    <source>
        <dbReference type="ARBA" id="ARBA00004752"/>
    </source>
</evidence>
<comment type="similarity">
    <text evidence="4 17">Belongs to the MurCDEF family.</text>
</comment>
<dbReference type="SUPFAM" id="SSF51984">
    <property type="entry name" value="MurCD N-terminal domain"/>
    <property type="match status" value="1"/>
</dbReference>
<dbReference type="GO" id="GO:0005524">
    <property type="term" value="F:ATP binding"/>
    <property type="evidence" value="ECO:0007669"/>
    <property type="project" value="UniProtKB-UniRule"/>
</dbReference>
<evidence type="ECO:0000256" key="11">
    <source>
        <dbReference type="ARBA" id="ARBA00022960"/>
    </source>
</evidence>
<accession>A0A9D2K0W9</accession>
<dbReference type="EMBL" id="DXAY01000108">
    <property type="protein sequence ID" value="HIZ74511.1"/>
    <property type="molecule type" value="Genomic_DNA"/>
</dbReference>
<evidence type="ECO:0000256" key="15">
    <source>
        <dbReference type="ARBA" id="ARBA00032324"/>
    </source>
</evidence>
<dbReference type="GO" id="GO:0051301">
    <property type="term" value="P:cell division"/>
    <property type="evidence" value="ECO:0007669"/>
    <property type="project" value="UniProtKB-KW"/>
</dbReference>
<sequence>MEFKGKNVLVFGSGISGEAASRLLLREGASVLLYDGNDNLDRDELAERIGGGENQDLKIVLGNLSEGQATEMLDGLSLAVLSPGVPVDLPLVEQMKEQGIPVWGEIELAYSVGKGDVLAITGTNGKTTTTSLLGEIMKNCRESTFVVGNIGNPYTSVAAETSEDSVIVAEMSSFQLETIHKFRPKVSAILNITPDHLNRHHTMEAYIAAKERIAENQTPDDVCVLNYEDEVTRKFGENISPQVLYFSSRRKLNRGVYLDGEDIICDVDEKIRVCSINDLNILGTHNHENAMAAVAMAYAYGVPMDIIRKTLKEFQGVEHRIEFVAEKNGVLYYNDSKGTNPDAAIKGIQAMNRPTVLIGGGYDKDSSYDEWIEAFDGKVKKLVLLGATREKIAQTARRLGFSDIVMADSFEEAFEKCVEYAEPGDAVLLSPACASWGMFKNYEERGDKFKELVNEL</sequence>
<dbReference type="InterPro" id="IPR036615">
    <property type="entry name" value="Mur_ligase_C_dom_sf"/>
</dbReference>
<dbReference type="AlphaFoldDB" id="A0A9D2K0W9"/>
<keyword evidence="17 18" id="KW-0132">Cell division</keyword>
<dbReference type="Proteomes" id="UP000824116">
    <property type="component" value="Unassembled WGS sequence"/>
</dbReference>
<comment type="subcellular location">
    <subcellularLocation>
        <location evidence="2 17 18">Cytoplasm</location>
    </subcellularLocation>
</comment>
<proteinExistence type="inferred from homology"/>
<comment type="catalytic activity">
    <reaction evidence="16 17 18">
        <text>UDP-N-acetyl-alpha-D-muramoyl-L-alanine + D-glutamate + ATP = UDP-N-acetyl-alpha-D-muramoyl-L-alanyl-D-glutamate + ADP + phosphate + H(+)</text>
        <dbReference type="Rhea" id="RHEA:16429"/>
        <dbReference type="ChEBI" id="CHEBI:15378"/>
        <dbReference type="ChEBI" id="CHEBI:29986"/>
        <dbReference type="ChEBI" id="CHEBI:30616"/>
        <dbReference type="ChEBI" id="CHEBI:43474"/>
        <dbReference type="ChEBI" id="CHEBI:83898"/>
        <dbReference type="ChEBI" id="CHEBI:83900"/>
        <dbReference type="ChEBI" id="CHEBI:456216"/>
        <dbReference type="EC" id="6.3.2.9"/>
    </reaction>
</comment>
<keyword evidence="7 17" id="KW-0963">Cytoplasm</keyword>
<dbReference type="Pfam" id="PF02875">
    <property type="entry name" value="Mur_ligase_C"/>
    <property type="match status" value="1"/>
</dbReference>
<evidence type="ECO:0000256" key="5">
    <source>
        <dbReference type="ARBA" id="ARBA00012212"/>
    </source>
</evidence>
<evidence type="ECO:0000256" key="10">
    <source>
        <dbReference type="ARBA" id="ARBA00022840"/>
    </source>
</evidence>
<dbReference type="EC" id="6.3.2.9" evidence="5 17"/>
<dbReference type="InterPro" id="IPR013221">
    <property type="entry name" value="Mur_ligase_cen"/>
</dbReference>
<dbReference type="InterPro" id="IPR004101">
    <property type="entry name" value="Mur_ligase_C"/>
</dbReference>
<evidence type="ECO:0000256" key="8">
    <source>
        <dbReference type="ARBA" id="ARBA00022598"/>
    </source>
</evidence>
<dbReference type="GO" id="GO:0071555">
    <property type="term" value="P:cell wall organization"/>
    <property type="evidence" value="ECO:0007669"/>
    <property type="project" value="UniProtKB-KW"/>
</dbReference>
<keyword evidence="12 17" id="KW-0573">Peptidoglycan synthesis</keyword>
<dbReference type="SUPFAM" id="SSF53244">
    <property type="entry name" value="MurD-like peptide ligases, peptide-binding domain"/>
    <property type="match status" value="1"/>
</dbReference>
<evidence type="ECO:0000256" key="18">
    <source>
        <dbReference type="RuleBase" id="RU003664"/>
    </source>
</evidence>
<keyword evidence="8 17" id="KW-0436">Ligase</keyword>
<evidence type="ECO:0000313" key="22">
    <source>
        <dbReference type="Proteomes" id="UP000824116"/>
    </source>
</evidence>
<dbReference type="GO" id="GO:0008360">
    <property type="term" value="P:regulation of cell shape"/>
    <property type="evidence" value="ECO:0007669"/>
    <property type="project" value="UniProtKB-KW"/>
</dbReference>
<evidence type="ECO:0000256" key="17">
    <source>
        <dbReference type="HAMAP-Rule" id="MF_00639"/>
    </source>
</evidence>
<dbReference type="PANTHER" id="PTHR43692:SF1">
    <property type="entry name" value="UDP-N-ACETYLMURAMOYLALANINE--D-GLUTAMATE LIGASE"/>
    <property type="match status" value="1"/>
</dbReference>
<evidence type="ECO:0000256" key="16">
    <source>
        <dbReference type="ARBA" id="ARBA00047632"/>
    </source>
</evidence>
<dbReference type="GO" id="GO:0009252">
    <property type="term" value="P:peptidoglycan biosynthetic process"/>
    <property type="evidence" value="ECO:0007669"/>
    <property type="project" value="UniProtKB-UniRule"/>
</dbReference>
<evidence type="ECO:0000256" key="7">
    <source>
        <dbReference type="ARBA" id="ARBA00022490"/>
    </source>
</evidence>
<comment type="caution">
    <text evidence="21">The sequence shown here is derived from an EMBL/GenBank/DDBJ whole genome shotgun (WGS) entry which is preliminary data.</text>
</comment>
<dbReference type="HAMAP" id="MF_00639">
    <property type="entry name" value="MurD"/>
    <property type="match status" value="1"/>
</dbReference>
<evidence type="ECO:0000256" key="6">
    <source>
        <dbReference type="ARBA" id="ARBA00015655"/>
    </source>
</evidence>
<reference evidence="21" key="2">
    <citation type="submission" date="2021-04" db="EMBL/GenBank/DDBJ databases">
        <authorList>
            <person name="Gilroy R."/>
        </authorList>
    </citation>
    <scope>NUCLEOTIDE SEQUENCE</scope>
    <source>
        <strain evidence="21">CHK196-3914</strain>
    </source>
</reference>
<reference evidence="21" key="1">
    <citation type="journal article" date="2021" name="PeerJ">
        <title>Extensive microbial diversity within the chicken gut microbiome revealed by metagenomics and culture.</title>
        <authorList>
            <person name="Gilroy R."/>
            <person name="Ravi A."/>
            <person name="Getino M."/>
            <person name="Pursley I."/>
            <person name="Horton D.L."/>
            <person name="Alikhan N.F."/>
            <person name="Baker D."/>
            <person name="Gharbi K."/>
            <person name="Hall N."/>
            <person name="Watson M."/>
            <person name="Adriaenssens E.M."/>
            <person name="Foster-Nyarko E."/>
            <person name="Jarju S."/>
            <person name="Secka A."/>
            <person name="Antonio M."/>
            <person name="Oren A."/>
            <person name="Chaudhuri R.R."/>
            <person name="La Ragione R."/>
            <person name="Hildebrand F."/>
            <person name="Pallen M.J."/>
        </authorList>
    </citation>
    <scope>NUCLEOTIDE SEQUENCE</scope>
    <source>
        <strain evidence="21">CHK196-3914</strain>
    </source>
</reference>
<dbReference type="InterPro" id="IPR005762">
    <property type="entry name" value="MurD"/>
</dbReference>
<protein>
    <recommendedName>
        <fullName evidence="6 17">UDP-N-acetylmuramoylalanine--D-glutamate ligase</fullName>
        <ecNumber evidence="5 17">6.3.2.9</ecNumber>
    </recommendedName>
    <alternativeName>
        <fullName evidence="15 17">D-glutamic acid-adding enzyme</fullName>
    </alternativeName>
    <alternativeName>
        <fullName evidence="14 17">UDP-N-acetylmuramoyl-L-alanyl-D-glutamate synthetase</fullName>
    </alternativeName>
</protein>
<feature type="domain" description="Mur ligase central" evidence="20">
    <location>
        <begin position="120"/>
        <end position="297"/>
    </location>
</feature>
<gene>
    <name evidence="17" type="primary">murD</name>
    <name evidence="21" type="ORF">H9723_04605</name>
</gene>
<evidence type="ECO:0000259" key="19">
    <source>
        <dbReference type="Pfam" id="PF02875"/>
    </source>
</evidence>
<organism evidence="21 22">
    <name type="scientific">Candidatus Mediterraneibacter stercoravium</name>
    <dbReference type="NCBI Taxonomy" id="2838685"/>
    <lineage>
        <taxon>Bacteria</taxon>
        <taxon>Bacillati</taxon>
        <taxon>Bacillota</taxon>
        <taxon>Clostridia</taxon>
        <taxon>Lachnospirales</taxon>
        <taxon>Lachnospiraceae</taxon>
        <taxon>Mediterraneibacter</taxon>
    </lineage>
</organism>
<feature type="binding site" evidence="17">
    <location>
        <begin position="122"/>
        <end position="128"/>
    </location>
    <ligand>
        <name>ATP</name>
        <dbReference type="ChEBI" id="CHEBI:30616"/>
    </ligand>
</feature>
<keyword evidence="17 18" id="KW-0131">Cell cycle</keyword>
<dbReference type="Pfam" id="PF08245">
    <property type="entry name" value="Mur_ligase_M"/>
    <property type="match status" value="1"/>
</dbReference>
<dbReference type="Gene3D" id="3.40.50.720">
    <property type="entry name" value="NAD(P)-binding Rossmann-like Domain"/>
    <property type="match status" value="1"/>
</dbReference>
<dbReference type="InterPro" id="IPR036565">
    <property type="entry name" value="Mur-like_cat_sf"/>
</dbReference>
<dbReference type="SUPFAM" id="SSF53623">
    <property type="entry name" value="MurD-like peptide ligases, catalytic domain"/>
    <property type="match status" value="1"/>
</dbReference>
<evidence type="ECO:0000313" key="21">
    <source>
        <dbReference type="EMBL" id="HIZ74511.1"/>
    </source>
</evidence>
<evidence type="ECO:0000256" key="13">
    <source>
        <dbReference type="ARBA" id="ARBA00023316"/>
    </source>
</evidence>
<name>A0A9D2K0W9_9FIRM</name>
<evidence type="ECO:0000259" key="20">
    <source>
        <dbReference type="Pfam" id="PF08245"/>
    </source>
</evidence>
<keyword evidence="10 17" id="KW-0067">ATP-binding</keyword>
<dbReference type="PANTHER" id="PTHR43692">
    <property type="entry name" value="UDP-N-ACETYLMURAMOYLALANINE--D-GLUTAMATE LIGASE"/>
    <property type="match status" value="1"/>
</dbReference>
<keyword evidence="13 17" id="KW-0961">Cell wall biogenesis/degradation</keyword>
<comment type="pathway">
    <text evidence="3 17 18">Cell wall biogenesis; peptidoglycan biosynthesis.</text>
</comment>
<dbReference type="Gene3D" id="3.90.190.20">
    <property type="entry name" value="Mur ligase, C-terminal domain"/>
    <property type="match status" value="1"/>
</dbReference>
<dbReference type="GO" id="GO:0008764">
    <property type="term" value="F:UDP-N-acetylmuramoylalanine-D-glutamate ligase activity"/>
    <property type="evidence" value="ECO:0007669"/>
    <property type="project" value="UniProtKB-UniRule"/>
</dbReference>
<keyword evidence="9 17" id="KW-0547">Nucleotide-binding</keyword>
<keyword evidence="11 17" id="KW-0133">Cell shape</keyword>
<evidence type="ECO:0000256" key="4">
    <source>
        <dbReference type="ARBA" id="ARBA00010416"/>
    </source>
</evidence>
<comment type="function">
    <text evidence="1 17 18">Cell wall formation. Catalyzes the addition of glutamate to the nucleotide precursor UDP-N-acetylmuramoyl-L-alanine (UMA).</text>
</comment>
<dbReference type="NCBIfam" id="TIGR01087">
    <property type="entry name" value="murD"/>
    <property type="match status" value="1"/>
</dbReference>
<feature type="domain" description="Mur ligase C-terminal" evidence="19">
    <location>
        <begin position="319"/>
        <end position="433"/>
    </location>
</feature>
<evidence type="ECO:0000256" key="9">
    <source>
        <dbReference type="ARBA" id="ARBA00022741"/>
    </source>
</evidence>
<evidence type="ECO:0000256" key="14">
    <source>
        <dbReference type="ARBA" id="ARBA00030398"/>
    </source>
</evidence>
<dbReference type="GO" id="GO:0005737">
    <property type="term" value="C:cytoplasm"/>
    <property type="evidence" value="ECO:0007669"/>
    <property type="project" value="UniProtKB-SubCell"/>
</dbReference>
<dbReference type="Gene3D" id="3.40.1190.10">
    <property type="entry name" value="Mur-like, catalytic domain"/>
    <property type="match status" value="1"/>
</dbReference>
<dbReference type="Pfam" id="PF21799">
    <property type="entry name" value="MurD-like_N"/>
    <property type="match status" value="1"/>
</dbReference>
<evidence type="ECO:0000256" key="2">
    <source>
        <dbReference type="ARBA" id="ARBA00004496"/>
    </source>
</evidence>
<evidence type="ECO:0000256" key="12">
    <source>
        <dbReference type="ARBA" id="ARBA00022984"/>
    </source>
</evidence>
<evidence type="ECO:0000256" key="1">
    <source>
        <dbReference type="ARBA" id="ARBA00002734"/>
    </source>
</evidence>